<accession>A0A3N0Y1P5</accession>
<sequence length="185" mass="20795">MHKIKFAFAYLHRVCFRLDAPEHEHLCVKEVEHHLKSPGRPFHSLLTRTTLFDTSNDLRANAQSTRIVCLQTAPETEPQQIKHNSSLSMNVDEPMSRAPEAFVLRCSRSVHRWIHLETKSFSDFTGSKQDPIPSAAGLLDVRDGDLECPRWEAAECPAFETGIETDATCRHGSAGRNGQTSRLAC</sequence>
<dbReference type="EMBL" id="RJVU01054669">
    <property type="protein sequence ID" value="ROL01482.1"/>
    <property type="molecule type" value="Genomic_DNA"/>
</dbReference>
<organism evidence="1 2">
    <name type="scientific">Anabarilius grahami</name>
    <name type="common">Kanglang fish</name>
    <name type="synonym">Barilius grahami</name>
    <dbReference type="NCBI Taxonomy" id="495550"/>
    <lineage>
        <taxon>Eukaryota</taxon>
        <taxon>Metazoa</taxon>
        <taxon>Chordata</taxon>
        <taxon>Craniata</taxon>
        <taxon>Vertebrata</taxon>
        <taxon>Euteleostomi</taxon>
        <taxon>Actinopterygii</taxon>
        <taxon>Neopterygii</taxon>
        <taxon>Teleostei</taxon>
        <taxon>Ostariophysi</taxon>
        <taxon>Cypriniformes</taxon>
        <taxon>Xenocyprididae</taxon>
        <taxon>Xenocypridinae</taxon>
        <taxon>Xenocypridinae incertae sedis</taxon>
        <taxon>Anabarilius</taxon>
    </lineage>
</organism>
<dbReference type="Proteomes" id="UP000281406">
    <property type="component" value="Unassembled WGS sequence"/>
</dbReference>
<gene>
    <name evidence="1" type="ORF">DPX16_2051</name>
</gene>
<keyword evidence="2" id="KW-1185">Reference proteome</keyword>
<proteinExistence type="predicted"/>
<evidence type="ECO:0000313" key="2">
    <source>
        <dbReference type="Proteomes" id="UP000281406"/>
    </source>
</evidence>
<dbReference type="AlphaFoldDB" id="A0A3N0Y1P5"/>
<comment type="caution">
    <text evidence="1">The sequence shown here is derived from an EMBL/GenBank/DDBJ whole genome shotgun (WGS) entry which is preliminary data.</text>
</comment>
<evidence type="ECO:0000313" key="1">
    <source>
        <dbReference type="EMBL" id="ROL01482.1"/>
    </source>
</evidence>
<protein>
    <submittedName>
        <fullName evidence="1">Uncharacterized protein</fullName>
    </submittedName>
</protein>
<reference evidence="1 2" key="1">
    <citation type="submission" date="2018-10" db="EMBL/GenBank/DDBJ databases">
        <title>Genome assembly for a Yunnan-Guizhou Plateau 3E fish, Anabarilius grahami (Regan), and its evolutionary and genetic applications.</title>
        <authorList>
            <person name="Jiang W."/>
        </authorList>
    </citation>
    <scope>NUCLEOTIDE SEQUENCE [LARGE SCALE GENOMIC DNA]</scope>
    <source>
        <strain evidence="1">AG-KIZ</strain>
        <tissue evidence="1">Muscle</tissue>
    </source>
</reference>
<name>A0A3N0Y1P5_ANAGA</name>